<evidence type="ECO:0000259" key="1">
    <source>
        <dbReference type="Pfam" id="PF03033"/>
    </source>
</evidence>
<accession>A0A7I7UIJ1</accession>
<dbReference type="InterPro" id="IPR002213">
    <property type="entry name" value="UDP_glucos_trans"/>
</dbReference>
<dbReference type="EMBL" id="AP022599">
    <property type="protein sequence ID" value="BBY80651.1"/>
    <property type="molecule type" value="Genomic_DNA"/>
</dbReference>
<dbReference type="Proteomes" id="UP000467252">
    <property type="component" value="Chromosome"/>
</dbReference>
<dbReference type="InterPro" id="IPR050426">
    <property type="entry name" value="Glycosyltransferase_28"/>
</dbReference>
<proteinExistence type="predicted"/>
<organism evidence="3 4">
    <name type="scientific">Mycolicibacterium pulveris</name>
    <name type="common">Mycobacterium pulveris</name>
    <dbReference type="NCBI Taxonomy" id="36813"/>
    <lineage>
        <taxon>Bacteria</taxon>
        <taxon>Bacillati</taxon>
        <taxon>Actinomycetota</taxon>
        <taxon>Actinomycetes</taxon>
        <taxon>Mycobacteriales</taxon>
        <taxon>Mycobacteriaceae</taxon>
        <taxon>Mycolicibacterium</taxon>
    </lineage>
</organism>
<protein>
    <submittedName>
        <fullName evidence="3">Glycosyltransferase GtfA</fullName>
    </submittedName>
</protein>
<dbReference type="Pfam" id="PF06722">
    <property type="entry name" value="EryCIII-like_C"/>
    <property type="match status" value="1"/>
</dbReference>
<sequence length="426" mass="46054">MKFVLANWGTRGEVEPYAALARELVRRGHAVHLVVGPELVGFAESAGAEAVPFGPPLAAVIEPHHHYWNLFFSKPWQLRELNRLLNDFASPLSQCRDQVRETLLTLSTGADLLLSGMNYEEVASNVAECCGTALATLQHFPLRTNGSLVPFLPARLGRATMAATEWLTWRGHKADDDAERMALGLPKTTGHWTKRIAALDAMEIQAYDAVCYPGLADEWAAWNDQQIPKRPFVGALTMQLPADDDAEIASWIAQGSPPIFFGFGSMPLDSAAADTIAMIAGACAQLGERAVIGAGWTDFGSVPRYEHVKIVGAVNYAEIFPACRAIVHHGGSGTTNAGLRSGRPTMILWMLPDQACWAAQLKKLKVGTGRRFSATTEETLVADLRTILAPDCVARAQQLAAKMTKPGESVAAAADLAERFALSRRG</sequence>
<name>A0A7I7UIJ1_MYCPV</name>
<dbReference type="GO" id="GO:0033072">
    <property type="term" value="P:vancomycin biosynthetic process"/>
    <property type="evidence" value="ECO:0007669"/>
    <property type="project" value="UniProtKB-ARBA"/>
</dbReference>
<dbReference type="SUPFAM" id="SSF53756">
    <property type="entry name" value="UDP-Glycosyltransferase/glycogen phosphorylase"/>
    <property type="match status" value="1"/>
</dbReference>
<dbReference type="AlphaFoldDB" id="A0A7I7UIJ1"/>
<evidence type="ECO:0000259" key="2">
    <source>
        <dbReference type="Pfam" id="PF06722"/>
    </source>
</evidence>
<dbReference type="InterPro" id="IPR010610">
    <property type="entry name" value="EryCIII-like_C"/>
</dbReference>
<dbReference type="Gene3D" id="3.40.50.2000">
    <property type="entry name" value="Glycogen Phosphorylase B"/>
    <property type="match status" value="2"/>
</dbReference>
<evidence type="ECO:0000313" key="3">
    <source>
        <dbReference type="EMBL" id="BBY80651.1"/>
    </source>
</evidence>
<dbReference type="PANTHER" id="PTHR48050:SF13">
    <property type="entry name" value="STEROL 3-BETA-GLUCOSYLTRANSFERASE UGT80A2"/>
    <property type="match status" value="1"/>
</dbReference>
<dbReference type="GO" id="GO:0008194">
    <property type="term" value="F:UDP-glycosyltransferase activity"/>
    <property type="evidence" value="ECO:0007669"/>
    <property type="project" value="InterPro"/>
</dbReference>
<dbReference type="GO" id="GO:0016758">
    <property type="term" value="F:hexosyltransferase activity"/>
    <property type="evidence" value="ECO:0007669"/>
    <property type="project" value="InterPro"/>
</dbReference>
<feature type="domain" description="Erythromycin biosynthesis protein CIII-like C-terminal" evidence="2">
    <location>
        <begin position="298"/>
        <end position="404"/>
    </location>
</feature>
<dbReference type="FunFam" id="3.40.50.2000:FF:000009">
    <property type="entry name" value="Sterol 3-beta-glucosyltransferase UGT80A2"/>
    <property type="match status" value="1"/>
</dbReference>
<dbReference type="PANTHER" id="PTHR48050">
    <property type="entry name" value="STEROL 3-BETA-GLUCOSYLTRANSFERASE"/>
    <property type="match status" value="1"/>
</dbReference>
<dbReference type="CDD" id="cd03784">
    <property type="entry name" value="GT1_Gtf-like"/>
    <property type="match status" value="1"/>
</dbReference>
<feature type="domain" description="Glycosyltransferase family 28 N-terminal" evidence="1">
    <location>
        <begin position="3"/>
        <end position="63"/>
    </location>
</feature>
<dbReference type="Pfam" id="PF03033">
    <property type="entry name" value="Glyco_transf_28"/>
    <property type="match status" value="1"/>
</dbReference>
<keyword evidence="3" id="KW-0808">Transferase</keyword>
<dbReference type="RefSeq" id="WP_163899520.1">
    <property type="nucleotide sequence ID" value="NZ_AP022599.1"/>
</dbReference>
<reference evidence="3 4" key="1">
    <citation type="journal article" date="2019" name="Emerg. Microbes Infect.">
        <title>Comprehensive subspecies identification of 175 nontuberculous mycobacteria species based on 7547 genomic profiles.</title>
        <authorList>
            <person name="Matsumoto Y."/>
            <person name="Kinjo T."/>
            <person name="Motooka D."/>
            <person name="Nabeya D."/>
            <person name="Jung N."/>
            <person name="Uechi K."/>
            <person name="Horii T."/>
            <person name="Iida T."/>
            <person name="Fujita J."/>
            <person name="Nakamura S."/>
        </authorList>
    </citation>
    <scope>NUCLEOTIDE SEQUENCE [LARGE SCALE GENOMIC DNA]</scope>
    <source>
        <strain evidence="3 4">JCM 6370</strain>
    </source>
</reference>
<gene>
    <name evidence="3" type="ORF">MPUL_18090</name>
</gene>
<dbReference type="InterPro" id="IPR004276">
    <property type="entry name" value="GlycoTrans_28_N"/>
</dbReference>
<dbReference type="GO" id="GO:0005975">
    <property type="term" value="P:carbohydrate metabolic process"/>
    <property type="evidence" value="ECO:0007669"/>
    <property type="project" value="InterPro"/>
</dbReference>
<evidence type="ECO:0000313" key="4">
    <source>
        <dbReference type="Proteomes" id="UP000467252"/>
    </source>
</evidence>
<keyword evidence="4" id="KW-1185">Reference proteome</keyword>